<feature type="region of interest" description="Disordered" evidence="1">
    <location>
        <begin position="1"/>
        <end position="44"/>
    </location>
</feature>
<gene>
    <name evidence="2" type="ORF">FPAR1323_LOCUS11012</name>
</gene>
<evidence type="ECO:0000313" key="2">
    <source>
        <dbReference type="EMBL" id="CAD9425393.1"/>
    </source>
</evidence>
<reference evidence="2" key="1">
    <citation type="submission" date="2021-01" db="EMBL/GenBank/DDBJ databases">
        <authorList>
            <person name="Corre E."/>
            <person name="Pelletier E."/>
            <person name="Niang G."/>
            <person name="Scheremetjew M."/>
            <person name="Finn R."/>
            <person name="Kale V."/>
            <person name="Holt S."/>
            <person name="Cochrane G."/>
            <person name="Meng A."/>
            <person name="Brown T."/>
            <person name="Cohen L."/>
        </authorList>
    </citation>
    <scope>NUCLEOTIDE SEQUENCE</scope>
    <source>
        <strain evidence="2">RCC1693</strain>
    </source>
</reference>
<accession>A0A7S2CGY6</accession>
<feature type="compositionally biased region" description="Low complexity" evidence="1">
    <location>
        <begin position="77"/>
        <end position="87"/>
    </location>
</feature>
<proteinExistence type="predicted"/>
<organism evidence="2">
    <name type="scientific">Florenciella parvula</name>
    <dbReference type="NCBI Taxonomy" id="236787"/>
    <lineage>
        <taxon>Eukaryota</taxon>
        <taxon>Sar</taxon>
        <taxon>Stramenopiles</taxon>
        <taxon>Ochrophyta</taxon>
        <taxon>Dictyochophyceae</taxon>
        <taxon>Florenciellales</taxon>
        <taxon>Florenciella</taxon>
    </lineage>
</organism>
<feature type="region of interest" description="Disordered" evidence="1">
    <location>
        <begin position="77"/>
        <end position="110"/>
    </location>
</feature>
<name>A0A7S2CGY6_9STRA</name>
<protein>
    <submittedName>
        <fullName evidence="2">Uncharacterized protein</fullName>
    </submittedName>
</protein>
<sequence>MPPTPTPEFAAGTIFPTITHNRGAAMDDDQYYDDGEPYDEGDDDEEIDDTALAEAMALNQQLRAALEMQALQDTQKMQQQQMYEMQQRNPGMAKSQGQPPRKAMANRNRDEWAGQHGYVRRRVYWLLPPPRCPRPRPWLLWATRHEGHDYTTK</sequence>
<dbReference type="EMBL" id="HBGT01020963">
    <property type="protein sequence ID" value="CAD9425393.1"/>
    <property type="molecule type" value="Transcribed_RNA"/>
</dbReference>
<evidence type="ECO:0000256" key="1">
    <source>
        <dbReference type="SAM" id="MobiDB-lite"/>
    </source>
</evidence>
<dbReference type="AlphaFoldDB" id="A0A7S2CGY6"/>
<feature type="compositionally biased region" description="Acidic residues" evidence="1">
    <location>
        <begin position="26"/>
        <end position="44"/>
    </location>
</feature>